<feature type="region of interest" description="Disordered" evidence="1">
    <location>
        <begin position="1"/>
        <end position="36"/>
    </location>
</feature>
<organism evidence="2 3">
    <name type="scientific">Athelia psychrophila</name>
    <dbReference type="NCBI Taxonomy" id="1759441"/>
    <lineage>
        <taxon>Eukaryota</taxon>
        <taxon>Fungi</taxon>
        <taxon>Dikarya</taxon>
        <taxon>Basidiomycota</taxon>
        <taxon>Agaricomycotina</taxon>
        <taxon>Agaricomycetes</taxon>
        <taxon>Agaricomycetidae</taxon>
        <taxon>Atheliales</taxon>
        <taxon>Atheliaceae</taxon>
        <taxon>Athelia</taxon>
    </lineage>
</organism>
<dbReference type="OrthoDB" id="3259825at2759"/>
<feature type="compositionally biased region" description="Polar residues" evidence="1">
    <location>
        <begin position="182"/>
        <end position="214"/>
    </location>
</feature>
<feature type="compositionally biased region" description="Low complexity" evidence="1">
    <location>
        <begin position="1345"/>
        <end position="1355"/>
    </location>
</feature>
<dbReference type="Proteomes" id="UP000076532">
    <property type="component" value="Unassembled WGS sequence"/>
</dbReference>
<feature type="compositionally biased region" description="Low complexity" evidence="1">
    <location>
        <begin position="459"/>
        <end position="472"/>
    </location>
</feature>
<feature type="compositionally biased region" description="Polar residues" evidence="1">
    <location>
        <begin position="138"/>
        <end position="148"/>
    </location>
</feature>
<dbReference type="EMBL" id="KV417552">
    <property type="protein sequence ID" value="KZP20773.1"/>
    <property type="molecule type" value="Genomic_DNA"/>
</dbReference>
<dbReference type="STRING" id="436010.A0A166JEG2"/>
<feature type="compositionally biased region" description="Low complexity" evidence="1">
    <location>
        <begin position="149"/>
        <end position="163"/>
    </location>
</feature>
<accession>A0A166JEG2</accession>
<feature type="compositionally biased region" description="Polar residues" evidence="1">
    <location>
        <begin position="11"/>
        <end position="24"/>
    </location>
</feature>
<feature type="compositionally biased region" description="Polar residues" evidence="1">
    <location>
        <begin position="1122"/>
        <end position="1132"/>
    </location>
</feature>
<feature type="region of interest" description="Disordered" evidence="1">
    <location>
        <begin position="1336"/>
        <end position="1387"/>
    </location>
</feature>
<feature type="region of interest" description="Disordered" evidence="1">
    <location>
        <begin position="1010"/>
        <end position="1202"/>
    </location>
</feature>
<name>A0A166JEG2_9AGAM</name>
<feature type="compositionally biased region" description="Polar residues" evidence="1">
    <location>
        <begin position="1234"/>
        <end position="1256"/>
    </location>
</feature>
<reference evidence="2 3" key="1">
    <citation type="journal article" date="2016" name="Mol. Biol. Evol.">
        <title>Comparative Genomics of Early-Diverging Mushroom-Forming Fungi Provides Insights into the Origins of Lignocellulose Decay Capabilities.</title>
        <authorList>
            <person name="Nagy L.G."/>
            <person name="Riley R."/>
            <person name="Tritt A."/>
            <person name="Adam C."/>
            <person name="Daum C."/>
            <person name="Floudas D."/>
            <person name="Sun H."/>
            <person name="Yadav J.S."/>
            <person name="Pangilinan J."/>
            <person name="Larsson K.H."/>
            <person name="Matsuura K."/>
            <person name="Barry K."/>
            <person name="Labutti K."/>
            <person name="Kuo R."/>
            <person name="Ohm R.A."/>
            <person name="Bhattacharya S.S."/>
            <person name="Shirouzu T."/>
            <person name="Yoshinaga Y."/>
            <person name="Martin F.M."/>
            <person name="Grigoriev I.V."/>
            <person name="Hibbett D.S."/>
        </authorList>
    </citation>
    <scope>NUCLEOTIDE SEQUENCE [LARGE SCALE GENOMIC DNA]</scope>
    <source>
        <strain evidence="2 3">CBS 109695</strain>
    </source>
</reference>
<proteinExistence type="predicted"/>
<feature type="compositionally biased region" description="Polar residues" evidence="1">
    <location>
        <begin position="1067"/>
        <end position="1082"/>
    </location>
</feature>
<feature type="compositionally biased region" description="Polar residues" evidence="1">
    <location>
        <begin position="785"/>
        <end position="797"/>
    </location>
</feature>
<feature type="compositionally biased region" description="Polar residues" evidence="1">
    <location>
        <begin position="224"/>
        <end position="245"/>
    </location>
</feature>
<feature type="region of interest" description="Disordered" evidence="1">
    <location>
        <begin position="437"/>
        <end position="645"/>
    </location>
</feature>
<evidence type="ECO:0000313" key="3">
    <source>
        <dbReference type="Proteomes" id="UP000076532"/>
    </source>
</evidence>
<sequence>MHRFRKRSDGSTKPTARPLQSQAEWQPLPELPPASNFRTSLILPDLTRRFTLLRTSSGQPLSIEQLRARFAEQRARGAENSISLEEEDMLLETLGRIREGREDLEEGADGAGEDVADEEDNLVSREELVGEDHGSYGGSSVRSSNITTSFVPSPSVGSSPSSRSAKRYSNNLFGSGRDYNYIRNQTTRTGSQHSVPSMAPTESSLNVEGNSTYSDRPGTPEGDGSTSSHVQSSPITDANDKTPTARSIPLSASGPPGQTAFAVEYRLSKTLNPAALKRASLALEEALKDIEEDIEEEAEDQIVMPRSAPATKTQYMEGGRFSSNSNESDSSSQRPSKFRAGTALSPEKYSPDAEEQRASPVGSFRSRMSPSPRLPGYIPGMPRPMTPRDQSFDGAEQARAHSTTPRPTSPILPNINGSSSPLLPAGIAAGLMRRETNGYTSSPRAHNGPFSVDAQRSYDSSTDESVNSNSSVYTRRRPASPLATPSYQPMAVPPRPTTPSNITWNTSSNSISSGAPKSHSRNASESSIDFAPSPERSVFVTGRSLRSPAPTNSSLIDDPSFGGGPWDKEASSSRNRPPAAVPSIDLGSPVVVSNRSMHSPTPTQSRSPAPAALSLMSGGDVFSGSTSKRGSRQQGGQSPFDFGRTYPLVFSPTKSSRSSIASEGSSYHSDDGMNRLDCDFDFFGETTAKPSWHDVSGSDVTAAGYHDDVQDDSEPDDIIYRYAGLTKADFVAIQEKLVTAAVNKAASPDPRERAPSLRRRRPSTSQSNYSLNGRESRVASPPPQVKTNSREMLSTPQKIEKPVPSSVSPDSIGSLQPSPNSAANSHRPAQSMTSSTRQQVDLSPTTRRNRDLAEAIFGDQSSDYSPPEESPSPPEKMLEKTPEKMPGNAAHYFTPSTPPLLVRSPSQLRSPAEEPASATSSSQHYPTQMSRNPSILRSPRNLADTDLALEVQRKTEAATASLKRGPSVKYHDNASSVSVARKRIAPHQISSPHLVSSSTSLDTIPLRSASVASNNAPKPGKLGSRLRRWGTLRGKPTIPNGDEVTPFLLDVQTSPTSPLHGAPSPSPQTAQYASSSISTPQVPASAGLAEPVRPQVPIPSPPATAGPGIKSFMSRFRKTSKTSDISLDNGPTSVEYGGRTSTEQGRPRQPLPEFTFPQPQPAASANAAPHTPSNVVITPPQNDSSTEFFSRPVSHNQSQSSTNHSLALKQLFDAASTIGLDQTALNDLLQRSGSTSSNATMLTRNNSSFTNSTLPSPNEEALSRSRLSYDGKSQANFVASDRGDDTITTPINGAARKRGKADDSDSAGNAVVRRTLIFPSEARTSTIDLNILMRKNSSARRRRSASAGSVNSSSRSVHDRAPTPPPPRSPTGRRFSHDASPPVPQLPASLSAQAESLLMPLARPRPAPAGSIEKSNSAYESLYDMYASDRAGSGGFSDSETRDAASPEPTRAVEVIELANGETIWSIVNGLRDDDAESLYAGRSSFASEYSGPRTAGDGGQVAFKEHARTGSKGSTSSFLSRKKSPTEKNRPETKIFYSSSNQIGRLIENLSEGQESGSFNFVPTKRPGHSAKSSMQSDGDMHWTVEERLEHMLGSMSTS</sequence>
<feature type="compositionally biased region" description="Polar residues" evidence="1">
    <location>
        <begin position="923"/>
        <end position="935"/>
    </location>
</feature>
<feature type="region of interest" description="Disordered" evidence="1">
    <location>
        <begin position="1234"/>
        <end position="1307"/>
    </location>
</feature>
<feature type="compositionally biased region" description="Low complexity" evidence="1">
    <location>
        <begin position="1161"/>
        <end position="1174"/>
    </location>
</feature>
<feature type="region of interest" description="Disordered" evidence="1">
    <location>
        <begin position="1558"/>
        <end position="1580"/>
    </location>
</feature>
<feature type="region of interest" description="Disordered" evidence="1">
    <location>
        <begin position="1507"/>
        <end position="1532"/>
    </location>
</feature>
<protein>
    <submittedName>
        <fullName evidence="2">Uncharacterized protein</fullName>
    </submittedName>
</protein>
<feature type="compositionally biased region" description="Low complexity" evidence="1">
    <location>
        <begin position="498"/>
        <end position="513"/>
    </location>
</feature>
<evidence type="ECO:0000313" key="2">
    <source>
        <dbReference type="EMBL" id="KZP20773.1"/>
    </source>
</evidence>
<feature type="compositionally biased region" description="Polar residues" evidence="1">
    <location>
        <begin position="1175"/>
        <end position="1188"/>
    </location>
</feature>
<gene>
    <name evidence="2" type="ORF">FIBSPDRAFT_826473</name>
</gene>
<feature type="region of interest" description="Disordered" evidence="1">
    <location>
        <begin position="296"/>
        <end position="420"/>
    </location>
</feature>
<feature type="compositionally biased region" description="Pro residues" evidence="1">
    <location>
        <begin position="1094"/>
        <end position="1104"/>
    </location>
</feature>
<keyword evidence="3" id="KW-1185">Reference proteome</keyword>
<feature type="compositionally biased region" description="Low complexity" evidence="1">
    <location>
        <begin position="322"/>
        <end position="332"/>
    </location>
</feature>
<feature type="compositionally biased region" description="Low complexity" evidence="1">
    <location>
        <begin position="913"/>
        <end position="922"/>
    </location>
</feature>
<feature type="compositionally biased region" description="Polar residues" evidence="1">
    <location>
        <begin position="623"/>
        <end position="637"/>
    </location>
</feature>
<feature type="compositionally biased region" description="Polar residues" evidence="1">
    <location>
        <begin position="805"/>
        <end position="846"/>
    </location>
</feature>
<feature type="compositionally biased region" description="Polar residues" evidence="1">
    <location>
        <begin position="591"/>
        <end position="607"/>
    </location>
</feature>
<feature type="region of interest" description="Disordered" evidence="1">
    <location>
        <begin position="128"/>
        <end position="258"/>
    </location>
</feature>
<evidence type="ECO:0000256" key="1">
    <source>
        <dbReference type="SAM" id="MobiDB-lite"/>
    </source>
</evidence>
<feature type="region of interest" description="Disordered" evidence="1">
    <location>
        <begin position="742"/>
        <end position="940"/>
    </location>
</feature>